<comment type="caution">
    <text evidence="2">The sequence shown here is derived from an EMBL/GenBank/DDBJ whole genome shotgun (WGS) entry which is preliminary data.</text>
</comment>
<evidence type="ECO:0000313" key="2">
    <source>
        <dbReference type="EMBL" id="MBO8475365.1"/>
    </source>
</evidence>
<sequence length="169" mass="19084">MTKKIISILALLLLMQACRISYTFNGAAIDYNVYKTLRIGNFPIRAPMVYAPLQPMFENKLTDTYTKQTRLQIIDSSNTDLSVEGEITGYTLTPQAVNEDAYASQTRLTITVRVKYTDHKNPNGSIDQSFSAFRDFDSSQMLTSVQDELCEQITDELVMLIFNATAGNW</sequence>
<dbReference type="InterPro" id="IPR007485">
    <property type="entry name" value="LPS_assembly_LptE"/>
</dbReference>
<feature type="signal peptide" evidence="1">
    <location>
        <begin position="1"/>
        <end position="23"/>
    </location>
</feature>
<dbReference type="AlphaFoldDB" id="A0A9D9IN68"/>
<dbReference type="Proteomes" id="UP000823598">
    <property type="component" value="Unassembled WGS sequence"/>
</dbReference>
<organism evidence="2 3">
    <name type="scientific">Candidatus Limisoma faecipullorum</name>
    <dbReference type="NCBI Taxonomy" id="2840854"/>
    <lineage>
        <taxon>Bacteria</taxon>
        <taxon>Pseudomonadati</taxon>
        <taxon>Bacteroidota</taxon>
        <taxon>Bacteroidia</taxon>
        <taxon>Bacteroidales</taxon>
        <taxon>Candidatus Limisoma</taxon>
    </lineage>
</organism>
<evidence type="ECO:0000256" key="1">
    <source>
        <dbReference type="SAM" id="SignalP"/>
    </source>
</evidence>
<dbReference type="Pfam" id="PF04390">
    <property type="entry name" value="LptE"/>
    <property type="match status" value="1"/>
</dbReference>
<accession>A0A9D9IN68</accession>
<evidence type="ECO:0000313" key="3">
    <source>
        <dbReference type="Proteomes" id="UP000823598"/>
    </source>
</evidence>
<gene>
    <name evidence="2" type="ORF">IAB88_00035</name>
</gene>
<dbReference type="EMBL" id="JADIMC010000001">
    <property type="protein sequence ID" value="MBO8475365.1"/>
    <property type="molecule type" value="Genomic_DNA"/>
</dbReference>
<keyword evidence="1" id="KW-0732">Signal</keyword>
<dbReference type="GO" id="GO:0043165">
    <property type="term" value="P:Gram-negative-bacterium-type cell outer membrane assembly"/>
    <property type="evidence" value="ECO:0007669"/>
    <property type="project" value="InterPro"/>
</dbReference>
<protein>
    <submittedName>
        <fullName evidence="2">LptE family protein</fullName>
    </submittedName>
</protein>
<name>A0A9D9IN68_9BACT</name>
<reference evidence="2" key="2">
    <citation type="journal article" date="2021" name="PeerJ">
        <title>Extensive microbial diversity within the chicken gut microbiome revealed by metagenomics and culture.</title>
        <authorList>
            <person name="Gilroy R."/>
            <person name="Ravi A."/>
            <person name="Getino M."/>
            <person name="Pursley I."/>
            <person name="Horton D.L."/>
            <person name="Alikhan N.F."/>
            <person name="Baker D."/>
            <person name="Gharbi K."/>
            <person name="Hall N."/>
            <person name="Watson M."/>
            <person name="Adriaenssens E.M."/>
            <person name="Foster-Nyarko E."/>
            <person name="Jarju S."/>
            <person name="Secka A."/>
            <person name="Antonio M."/>
            <person name="Oren A."/>
            <person name="Chaudhuri R.R."/>
            <person name="La Ragione R."/>
            <person name="Hildebrand F."/>
            <person name="Pallen M.J."/>
        </authorList>
    </citation>
    <scope>NUCLEOTIDE SEQUENCE</scope>
    <source>
        <strain evidence="2">6919</strain>
    </source>
</reference>
<feature type="chain" id="PRO_5039655055" evidence="1">
    <location>
        <begin position="24"/>
        <end position="169"/>
    </location>
</feature>
<dbReference type="GO" id="GO:0019867">
    <property type="term" value="C:outer membrane"/>
    <property type="evidence" value="ECO:0007669"/>
    <property type="project" value="InterPro"/>
</dbReference>
<proteinExistence type="predicted"/>
<dbReference type="PROSITE" id="PS51257">
    <property type="entry name" value="PROKAR_LIPOPROTEIN"/>
    <property type="match status" value="1"/>
</dbReference>
<reference evidence="2" key="1">
    <citation type="submission" date="2020-10" db="EMBL/GenBank/DDBJ databases">
        <authorList>
            <person name="Gilroy R."/>
        </authorList>
    </citation>
    <scope>NUCLEOTIDE SEQUENCE</scope>
    <source>
        <strain evidence="2">6919</strain>
    </source>
</reference>